<reference evidence="2 3" key="1">
    <citation type="submission" date="2019-10" db="EMBL/GenBank/DDBJ databases">
        <title>Nonomuraea sp. nov., isolated from Phyllanthus amarus.</title>
        <authorList>
            <person name="Klykleung N."/>
            <person name="Tanasupawat S."/>
        </authorList>
    </citation>
    <scope>NUCLEOTIDE SEQUENCE [LARGE SCALE GENOMIC DNA]</scope>
    <source>
        <strain evidence="2 3">CR1-09</strain>
    </source>
</reference>
<organism evidence="2 3">
    <name type="scientific">Microbispora catharanthi</name>
    <dbReference type="NCBI Taxonomy" id="1712871"/>
    <lineage>
        <taxon>Bacteria</taxon>
        <taxon>Bacillati</taxon>
        <taxon>Actinomycetota</taxon>
        <taxon>Actinomycetes</taxon>
        <taxon>Streptosporangiales</taxon>
        <taxon>Streptosporangiaceae</taxon>
        <taxon>Microbispora</taxon>
    </lineage>
</organism>
<name>A0A5N6BMQ6_9ACTN</name>
<dbReference type="GO" id="GO:0004074">
    <property type="term" value="F:biliverdin reductase [NAD(P)H] activity"/>
    <property type="evidence" value="ECO:0007669"/>
    <property type="project" value="TreeGrafter"/>
</dbReference>
<dbReference type="InterPro" id="IPR016040">
    <property type="entry name" value="NAD(P)-bd_dom"/>
</dbReference>
<evidence type="ECO:0000313" key="3">
    <source>
        <dbReference type="Proteomes" id="UP000313066"/>
    </source>
</evidence>
<evidence type="ECO:0000259" key="1">
    <source>
        <dbReference type="Pfam" id="PF13460"/>
    </source>
</evidence>
<dbReference type="PANTHER" id="PTHR43355">
    <property type="entry name" value="FLAVIN REDUCTASE (NADPH)"/>
    <property type="match status" value="1"/>
</dbReference>
<dbReference type="AlphaFoldDB" id="A0A5N6BMQ6"/>
<dbReference type="RefSeq" id="WP_139578101.1">
    <property type="nucleotide sequence ID" value="NZ_VDMA02000017.1"/>
</dbReference>
<evidence type="ECO:0000313" key="2">
    <source>
        <dbReference type="EMBL" id="KAB8181353.1"/>
    </source>
</evidence>
<dbReference type="InterPro" id="IPR036291">
    <property type="entry name" value="NAD(P)-bd_dom_sf"/>
</dbReference>
<accession>A0A5N6BMQ6</accession>
<dbReference type="PANTHER" id="PTHR43355:SF2">
    <property type="entry name" value="FLAVIN REDUCTASE (NADPH)"/>
    <property type="match status" value="1"/>
</dbReference>
<dbReference type="InterPro" id="IPR051606">
    <property type="entry name" value="Polyketide_Oxido-like"/>
</dbReference>
<proteinExistence type="predicted"/>
<dbReference type="Gene3D" id="3.40.50.720">
    <property type="entry name" value="NAD(P)-binding Rossmann-like Domain"/>
    <property type="match status" value="1"/>
</dbReference>
<comment type="caution">
    <text evidence="2">The sequence shown here is derived from an EMBL/GenBank/DDBJ whole genome shotgun (WGS) entry which is preliminary data.</text>
</comment>
<dbReference type="Pfam" id="PF13460">
    <property type="entry name" value="NAD_binding_10"/>
    <property type="match status" value="1"/>
</dbReference>
<protein>
    <submittedName>
        <fullName evidence="2">NAD(P)H-binding protein</fullName>
    </submittedName>
</protein>
<keyword evidence="3" id="KW-1185">Reference proteome</keyword>
<dbReference type="GO" id="GO:0042602">
    <property type="term" value="F:riboflavin reductase (NADPH) activity"/>
    <property type="evidence" value="ECO:0007669"/>
    <property type="project" value="TreeGrafter"/>
</dbReference>
<gene>
    <name evidence="2" type="ORF">FH610_028435</name>
</gene>
<dbReference type="SUPFAM" id="SSF51735">
    <property type="entry name" value="NAD(P)-binding Rossmann-fold domains"/>
    <property type="match status" value="1"/>
</dbReference>
<feature type="domain" description="NAD(P)-binding" evidence="1">
    <location>
        <begin position="7"/>
        <end position="189"/>
    </location>
</feature>
<dbReference type="EMBL" id="VDMA02000017">
    <property type="protein sequence ID" value="KAB8181353.1"/>
    <property type="molecule type" value="Genomic_DNA"/>
</dbReference>
<sequence>MRITIFGATGRMGRLLVRQALDAGHDVTAYARDPGRMRTAHPRLSVVTGELDDDHAIVQAVRDADAVVEGVGSVSDGTRRIIGAMEHAGVDRFVVVSTCSVPDPRDLPDAEFASLVAFVKTVAPGPYAEVRRAADLVRASSLGWTLVRVARLDDGPATGRVKVGHYGHGVVGPSITRADMAAFLLGQVSDGTYLRQAPAISN</sequence>
<dbReference type="Proteomes" id="UP000313066">
    <property type="component" value="Unassembled WGS sequence"/>
</dbReference>